<dbReference type="Proteomes" id="UP000708208">
    <property type="component" value="Unassembled WGS sequence"/>
</dbReference>
<feature type="signal peptide" evidence="1">
    <location>
        <begin position="1"/>
        <end position="18"/>
    </location>
</feature>
<proteinExistence type="predicted"/>
<keyword evidence="4" id="KW-1185">Reference proteome</keyword>
<protein>
    <recommendedName>
        <fullName evidence="2">SnoaL-like domain-containing protein</fullName>
    </recommendedName>
</protein>
<dbReference type="Pfam" id="PF12680">
    <property type="entry name" value="SnoaL_2"/>
    <property type="match status" value="1"/>
</dbReference>
<evidence type="ECO:0000313" key="4">
    <source>
        <dbReference type="Proteomes" id="UP000708208"/>
    </source>
</evidence>
<feature type="domain" description="SnoaL-like" evidence="2">
    <location>
        <begin position="60"/>
        <end position="152"/>
    </location>
</feature>
<dbReference type="EMBL" id="CAJVCH010264912">
    <property type="protein sequence ID" value="CAG7734199.1"/>
    <property type="molecule type" value="Genomic_DNA"/>
</dbReference>
<feature type="chain" id="PRO_5035257624" description="SnoaL-like domain-containing protein" evidence="1">
    <location>
        <begin position="19"/>
        <end position="170"/>
    </location>
</feature>
<accession>A0A8J2KFM3</accession>
<evidence type="ECO:0000259" key="2">
    <source>
        <dbReference type="Pfam" id="PF12680"/>
    </source>
</evidence>
<gene>
    <name evidence="3" type="ORF">AFUS01_LOCUS22601</name>
</gene>
<dbReference type="OrthoDB" id="197150at2759"/>
<sequence>MWKNVILCIVLGVIATSAHYSIPGGSGSSKPGPVCPPPACPESKDKCKLSAQENKKIVLDFYTQVFVKRNFSAVDIHYAPNIIQHNPHVGDGRKPFLDFMTSVKPVPVAIYRPVAECDLVYLHVKMITEDDDSKPQAIVDIFRVECGKIVEHWDVIQPVITNVGNPRPMF</sequence>
<dbReference type="InterPro" id="IPR037401">
    <property type="entry name" value="SnoaL-like"/>
</dbReference>
<comment type="caution">
    <text evidence="3">The sequence shown here is derived from an EMBL/GenBank/DDBJ whole genome shotgun (WGS) entry which is preliminary data.</text>
</comment>
<reference evidence="3" key="1">
    <citation type="submission" date="2021-06" db="EMBL/GenBank/DDBJ databases">
        <authorList>
            <person name="Hodson N. C."/>
            <person name="Mongue J. A."/>
            <person name="Jaron S. K."/>
        </authorList>
    </citation>
    <scope>NUCLEOTIDE SEQUENCE</scope>
</reference>
<evidence type="ECO:0000256" key="1">
    <source>
        <dbReference type="SAM" id="SignalP"/>
    </source>
</evidence>
<dbReference type="AlphaFoldDB" id="A0A8J2KFM3"/>
<evidence type="ECO:0000313" key="3">
    <source>
        <dbReference type="EMBL" id="CAG7734199.1"/>
    </source>
</evidence>
<keyword evidence="1" id="KW-0732">Signal</keyword>
<name>A0A8J2KFM3_9HEXA</name>
<organism evidence="3 4">
    <name type="scientific">Allacma fusca</name>
    <dbReference type="NCBI Taxonomy" id="39272"/>
    <lineage>
        <taxon>Eukaryota</taxon>
        <taxon>Metazoa</taxon>
        <taxon>Ecdysozoa</taxon>
        <taxon>Arthropoda</taxon>
        <taxon>Hexapoda</taxon>
        <taxon>Collembola</taxon>
        <taxon>Symphypleona</taxon>
        <taxon>Sminthuridae</taxon>
        <taxon>Allacma</taxon>
    </lineage>
</organism>